<sequence>MADAYYKPCKEFDICNELIEKYWESKQYDKCFEGHLVLAEQGYPLAECQIGYFYYEGLGVEKDLEKALYWTRRAAEHGDRDGQYNLAEFYEDAIGVERDIEQAKHWYRLAALQNDDLAIEKCKELGIAL</sequence>
<evidence type="ECO:0008006" key="3">
    <source>
        <dbReference type="Google" id="ProtNLM"/>
    </source>
</evidence>
<dbReference type="SMART" id="SM00671">
    <property type="entry name" value="SEL1"/>
    <property type="match status" value="2"/>
</dbReference>
<dbReference type="PANTHER" id="PTHR43628">
    <property type="entry name" value="ACTIVATOR OF C KINASE PROTEIN 1-RELATED"/>
    <property type="match status" value="1"/>
</dbReference>
<protein>
    <recommendedName>
        <fullName evidence="3">Sel1 repeat family protein</fullName>
    </recommendedName>
</protein>
<dbReference type="EMBL" id="PRKZ01000010">
    <property type="protein sequence ID" value="RAW48110.1"/>
    <property type="molecule type" value="Genomic_DNA"/>
</dbReference>
<name>A0A329THD6_9FIRM</name>
<dbReference type="InterPro" id="IPR006597">
    <property type="entry name" value="Sel1-like"/>
</dbReference>
<dbReference type="Pfam" id="PF08238">
    <property type="entry name" value="Sel1"/>
    <property type="match status" value="2"/>
</dbReference>
<comment type="caution">
    <text evidence="1">The sequence shown here is derived from an EMBL/GenBank/DDBJ whole genome shotgun (WGS) entry which is preliminary data.</text>
</comment>
<dbReference type="PANTHER" id="PTHR43628:SF1">
    <property type="entry name" value="CHITIN SYNTHASE REGULATORY FACTOR 2-RELATED"/>
    <property type="match status" value="1"/>
</dbReference>
<dbReference type="SUPFAM" id="SSF81901">
    <property type="entry name" value="HCP-like"/>
    <property type="match status" value="1"/>
</dbReference>
<dbReference type="InterPro" id="IPR052945">
    <property type="entry name" value="Mitotic_Regulator"/>
</dbReference>
<dbReference type="Proteomes" id="UP000251634">
    <property type="component" value="Unassembled WGS sequence"/>
</dbReference>
<dbReference type="RefSeq" id="WP_112116292.1">
    <property type="nucleotide sequence ID" value="NZ_PRKZ01000010.1"/>
</dbReference>
<evidence type="ECO:0000313" key="1">
    <source>
        <dbReference type="EMBL" id="RAW48110.1"/>
    </source>
</evidence>
<dbReference type="InterPro" id="IPR011990">
    <property type="entry name" value="TPR-like_helical_dom_sf"/>
</dbReference>
<dbReference type="AlphaFoldDB" id="A0A329THD6"/>
<proteinExistence type="predicted"/>
<reference evidence="1 2" key="1">
    <citation type="submission" date="2018-02" db="EMBL/GenBank/DDBJ databases">
        <title>Complete genome sequencing of Faecalibacterium prausnitzii strains isolated from the human gut.</title>
        <authorList>
            <person name="Fitzgerald B.C."/>
            <person name="Shkoporov A.N."/>
            <person name="Ross P.R."/>
            <person name="Hill C."/>
        </authorList>
    </citation>
    <scope>NUCLEOTIDE SEQUENCE [LARGE SCALE GENOMIC DNA]</scope>
    <source>
        <strain evidence="1 2">APC942/8-14-2</strain>
    </source>
</reference>
<accession>A0A329THD6</accession>
<dbReference type="Gene3D" id="1.25.40.10">
    <property type="entry name" value="Tetratricopeptide repeat domain"/>
    <property type="match status" value="1"/>
</dbReference>
<evidence type="ECO:0000313" key="2">
    <source>
        <dbReference type="Proteomes" id="UP000251634"/>
    </source>
</evidence>
<gene>
    <name evidence="1" type="ORF">C4N25_11770</name>
</gene>
<organism evidence="1 2">
    <name type="scientific">Faecalibacterium prausnitzii</name>
    <dbReference type="NCBI Taxonomy" id="853"/>
    <lineage>
        <taxon>Bacteria</taxon>
        <taxon>Bacillati</taxon>
        <taxon>Bacillota</taxon>
        <taxon>Clostridia</taxon>
        <taxon>Eubacteriales</taxon>
        <taxon>Oscillospiraceae</taxon>
        <taxon>Faecalibacterium</taxon>
    </lineage>
</organism>